<dbReference type="AlphaFoldDB" id="A0A7G9Z0X8"/>
<dbReference type="Pfam" id="PF03692">
    <property type="entry name" value="CxxCxxCC"/>
    <property type="match status" value="1"/>
</dbReference>
<name>A0A7G9Z0X8_9EURY</name>
<dbReference type="PANTHER" id="PTHR35866:SF1">
    <property type="entry name" value="YKGJ FAMILY CYSTEINE CLUSTER PROTEIN"/>
    <property type="match status" value="1"/>
</dbReference>
<reference evidence="1" key="1">
    <citation type="submission" date="2020-06" db="EMBL/GenBank/DDBJ databases">
        <title>Unique genomic features of the anaerobic methanotrophic archaea.</title>
        <authorList>
            <person name="Chadwick G.L."/>
            <person name="Skennerton C.T."/>
            <person name="Laso-Perez R."/>
            <person name="Leu A.O."/>
            <person name="Speth D.R."/>
            <person name="Yu H."/>
            <person name="Morgan-Lang C."/>
            <person name="Hatzenpichler R."/>
            <person name="Goudeau D."/>
            <person name="Malmstrom R."/>
            <person name="Brazelton W.J."/>
            <person name="Woyke T."/>
            <person name="Hallam S.J."/>
            <person name="Tyson G.W."/>
            <person name="Wegener G."/>
            <person name="Boetius A."/>
            <person name="Orphan V."/>
        </authorList>
    </citation>
    <scope>NUCLEOTIDE SEQUENCE</scope>
</reference>
<dbReference type="EMBL" id="MT631555">
    <property type="protein sequence ID" value="QNO53912.1"/>
    <property type="molecule type" value="Genomic_DNA"/>
</dbReference>
<dbReference type="PANTHER" id="PTHR35866">
    <property type="entry name" value="PUTATIVE-RELATED"/>
    <property type="match status" value="1"/>
</dbReference>
<organism evidence="1">
    <name type="scientific">Candidatus Methanophagaceae archaeon ANME-1 ERB6</name>
    <dbReference type="NCBI Taxonomy" id="2759912"/>
    <lineage>
        <taxon>Archaea</taxon>
        <taxon>Methanobacteriati</taxon>
        <taxon>Methanobacteriota</taxon>
        <taxon>Stenosarchaea group</taxon>
        <taxon>Methanomicrobia</taxon>
        <taxon>Candidatus Methanophagales</taxon>
        <taxon>Candidatus Methanophagaceae</taxon>
    </lineage>
</organism>
<accession>A0A7G9Z0X8</accession>
<protein>
    <recommendedName>
        <fullName evidence="2">Zinc/iron-chelating domain-containing protein</fullName>
    </recommendedName>
</protein>
<proteinExistence type="predicted"/>
<evidence type="ECO:0008006" key="2">
    <source>
        <dbReference type="Google" id="ProtNLM"/>
    </source>
</evidence>
<gene>
    <name evidence="1" type="ORF">NNHBGCAA_00012</name>
</gene>
<dbReference type="InterPro" id="IPR005358">
    <property type="entry name" value="Puta_zinc/iron-chelating_dom"/>
</dbReference>
<sequence length="183" mass="21559">METNIGKIKEISEEKAEENWAFRAYLKEYDISPEEIDAIVHRLYKEISSKIDCRACANCCKEVTPVLDEEDVKKLSEGSGRYNDEFKEEYLVEDEESNGFKFKMKPCPFLKDNLCSLYAYRPKDCRSYPHLHKEGFVFRLMDVIANCSVCPMVFNVYEALKEEFWHKKPLNFDAFDEWLSEEG</sequence>
<evidence type="ECO:0000313" key="1">
    <source>
        <dbReference type="EMBL" id="QNO53912.1"/>
    </source>
</evidence>